<dbReference type="EMBL" id="CP044016">
    <property type="protein sequence ID" value="QES87721.1"/>
    <property type="molecule type" value="Genomic_DNA"/>
</dbReference>
<organism evidence="2 3">
    <name type="scientific">Rhizosphaericola mali</name>
    <dbReference type="NCBI Taxonomy" id="2545455"/>
    <lineage>
        <taxon>Bacteria</taxon>
        <taxon>Pseudomonadati</taxon>
        <taxon>Bacteroidota</taxon>
        <taxon>Chitinophagia</taxon>
        <taxon>Chitinophagales</taxon>
        <taxon>Chitinophagaceae</taxon>
        <taxon>Rhizosphaericola</taxon>
    </lineage>
</organism>
<dbReference type="InterPro" id="IPR000073">
    <property type="entry name" value="AB_hydrolase_1"/>
</dbReference>
<keyword evidence="3" id="KW-1185">Reference proteome</keyword>
<evidence type="ECO:0000313" key="3">
    <source>
        <dbReference type="Proteomes" id="UP000292424"/>
    </source>
</evidence>
<dbReference type="Gene3D" id="3.40.50.1820">
    <property type="entry name" value="alpha/beta hydrolase"/>
    <property type="match status" value="1"/>
</dbReference>
<feature type="domain" description="AB hydrolase-1" evidence="1">
    <location>
        <begin position="23"/>
        <end position="258"/>
    </location>
</feature>
<dbReference type="GO" id="GO:0016787">
    <property type="term" value="F:hydrolase activity"/>
    <property type="evidence" value="ECO:0007669"/>
    <property type="project" value="UniProtKB-KW"/>
</dbReference>
<protein>
    <submittedName>
        <fullName evidence="2">Alpha/beta hydrolase</fullName>
    </submittedName>
</protein>
<dbReference type="KEGG" id="arac:E0W69_003250"/>
<evidence type="ECO:0000259" key="1">
    <source>
        <dbReference type="Pfam" id="PF00561"/>
    </source>
</evidence>
<dbReference type="AlphaFoldDB" id="A0A5P2G870"/>
<dbReference type="Pfam" id="PF00561">
    <property type="entry name" value="Abhydrolase_1"/>
    <property type="match status" value="1"/>
</dbReference>
<name>A0A5P2G870_9BACT</name>
<dbReference type="Proteomes" id="UP000292424">
    <property type="component" value="Chromosome"/>
</dbReference>
<dbReference type="RefSeq" id="WP_131328608.1">
    <property type="nucleotide sequence ID" value="NZ_CP044016.1"/>
</dbReference>
<evidence type="ECO:0000313" key="2">
    <source>
        <dbReference type="EMBL" id="QES87721.1"/>
    </source>
</evidence>
<dbReference type="PANTHER" id="PTHR42886">
    <property type="entry name" value="RE40534P-RELATED"/>
    <property type="match status" value="1"/>
</dbReference>
<proteinExistence type="predicted"/>
<keyword evidence="2" id="KW-0378">Hydrolase</keyword>
<accession>A0A5P2G870</accession>
<dbReference type="PANTHER" id="PTHR42886:SF29">
    <property type="entry name" value="PUMMELIG, ISOFORM A"/>
    <property type="match status" value="1"/>
</dbReference>
<dbReference type="SUPFAM" id="SSF53474">
    <property type="entry name" value="alpha/beta-Hydrolases"/>
    <property type="match status" value="1"/>
</dbReference>
<sequence>MRQSIKYKNSTIAFQRFGNGEKTVFCFHGFSLSSEEYAGLGKNIGESVSLFALDFPLHGETVWKENELLVEDFIQIFQSIYLQSTGIKLDKFWLMGHSLGGRICLTIYQNYSDRVERMILCAPDGLVIPIWYKMIFNFSALQGLFWLLCKSSKAMSLLGKIVYKLKLINKSAYNLIQSSLGSKELADLLFKRVMSTKKFQPNIATIKEKIATSKTKVYLFFGYYDSIIPKKLSKLIIDNQTKNFIYLEILQSGHMILDNENTFPYIRKSLQS</sequence>
<dbReference type="InterPro" id="IPR029058">
    <property type="entry name" value="AB_hydrolase_fold"/>
</dbReference>
<dbReference type="OrthoDB" id="975949at2"/>
<reference evidence="2 3" key="1">
    <citation type="submission" date="2019-09" db="EMBL/GenBank/DDBJ databases">
        <title>Complete genome sequence of Arachidicoccus sp. B3-10 isolated from apple orchard soil.</title>
        <authorList>
            <person name="Kim H.S."/>
            <person name="Han K.-I."/>
            <person name="Suh M.K."/>
            <person name="Lee K.C."/>
            <person name="Eom M.K."/>
            <person name="Kim J.-S."/>
            <person name="Kang S.W."/>
            <person name="Sin Y."/>
            <person name="Lee J.-S."/>
        </authorList>
    </citation>
    <scope>NUCLEOTIDE SEQUENCE [LARGE SCALE GENOMIC DNA]</scope>
    <source>
        <strain evidence="2 3">B3-10</strain>
    </source>
</reference>
<gene>
    <name evidence="2" type="ORF">E0W69_003250</name>
</gene>